<protein>
    <submittedName>
        <fullName evidence="4">DNA damage-inducible protein DinB</fullName>
    </submittedName>
</protein>
<keyword evidence="5" id="KW-1185">Reference proteome</keyword>
<reference evidence="4" key="1">
    <citation type="journal article" date="2014" name="Int. J. Syst. Evol. Microbiol.">
        <title>Complete genome sequence of Corynebacterium casei LMG S-19264T (=DSM 44701T), isolated from a smear-ripened cheese.</title>
        <authorList>
            <consortium name="US DOE Joint Genome Institute (JGI-PGF)"/>
            <person name="Walter F."/>
            <person name="Albersmeier A."/>
            <person name="Kalinowski J."/>
            <person name="Ruckert C."/>
        </authorList>
    </citation>
    <scope>NUCLEOTIDE SEQUENCE</scope>
    <source>
        <strain evidence="4">CGMCC 1.12506</strain>
    </source>
</reference>
<comment type="caution">
    <text evidence="4">The sequence shown here is derived from an EMBL/GenBank/DDBJ whole genome shotgun (WGS) entry which is preliminary data.</text>
</comment>
<evidence type="ECO:0000256" key="3">
    <source>
        <dbReference type="PIRSR" id="PIRSR607837-1"/>
    </source>
</evidence>
<accession>A0A916XY43</accession>
<dbReference type="GO" id="GO:0046872">
    <property type="term" value="F:metal ion binding"/>
    <property type="evidence" value="ECO:0007669"/>
    <property type="project" value="UniProtKB-KW"/>
</dbReference>
<dbReference type="Gene3D" id="1.20.120.450">
    <property type="entry name" value="dinb family like domain"/>
    <property type="match status" value="1"/>
</dbReference>
<feature type="binding site" evidence="3">
    <location>
        <position position="137"/>
    </location>
    <ligand>
        <name>a divalent metal cation</name>
        <dbReference type="ChEBI" id="CHEBI:60240"/>
    </ligand>
</feature>
<proteinExistence type="inferred from homology"/>
<dbReference type="InterPro" id="IPR034660">
    <property type="entry name" value="DinB/YfiT-like"/>
</dbReference>
<dbReference type="AlphaFoldDB" id="A0A916XY43"/>
<organism evidence="4 5">
    <name type="scientific">Flavobacterium orientale</name>
    <dbReference type="NCBI Taxonomy" id="1756020"/>
    <lineage>
        <taxon>Bacteria</taxon>
        <taxon>Pseudomonadati</taxon>
        <taxon>Bacteroidota</taxon>
        <taxon>Flavobacteriia</taxon>
        <taxon>Flavobacteriales</taxon>
        <taxon>Flavobacteriaceae</taxon>
        <taxon>Flavobacterium</taxon>
    </lineage>
</organism>
<dbReference type="SUPFAM" id="SSF109854">
    <property type="entry name" value="DinB/YfiT-like putative metalloenzymes"/>
    <property type="match status" value="1"/>
</dbReference>
<sequence>MTTTAQVISKEDLLKHWQGHRSLTRRVIEAFPEKDFFEFSVGGMRTFAELTSELLAIGAPAMKGIVNREVKPYDENTDNGKTKAEYLAKWDKATEEINHYWSLLPLEDFDKTFNLFGQYEFPIIHNILYFIDNEIHHRGQGYVYLRALGIEPPFFWER</sequence>
<comment type="similarity">
    <text evidence="1">Belongs to the DinB family.</text>
</comment>
<dbReference type="Pfam" id="PF05163">
    <property type="entry name" value="DinB"/>
    <property type="match status" value="1"/>
</dbReference>
<evidence type="ECO:0000256" key="2">
    <source>
        <dbReference type="ARBA" id="ARBA00022723"/>
    </source>
</evidence>
<evidence type="ECO:0000313" key="4">
    <source>
        <dbReference type="EMBL" id="GGD20946.1"/>
    </source>
</evidence>
<dbReference type="RefSeq" id="WP_188361370.1">
    <property type="nucleotide sequence ID" value="NZ_BMFG01000003.1"/>
</dbReference>
<evidence type="ECO:0000313" key="5">
    <source>
        <dbReference type="Proteomes" id="UP000625735"/>
    </source>
</evidence>
<gene>
    <name evidence="4" type="ORF">GCM10011343_09260</name>
</gene>
<dbReference type="Proteomes" id="UP000625735">
    <property type="component" value="Unassembled WGS sequence"/>
</dbReference>
<name>A0A916XY43_9FLAO</name>
<keyword evidence="2 3" id="KW-0479">Metal-binding</keyword>
<reference evidence="4" key="2">
    <citation type="submission" date="2020-09" db="EMBL/GenBank/DDBJ databases">
        <authorList>
            <person name="Sun Q."/>
            <person name="Zhou Y."/>
        </authorList>
    </citation>
    <scope>NUCLEOTIDE SEQUENCE</scope>
    <source>
        <strain evidence="4">CGMCC 1.12506</strain>
    </source>
</reference>
<dbReference type="InterPro" id="IPR007837">
    <property type="entry name" value="DinB"/>
</dbReference>
<evidence type="ECO:0000256" key="1">
    <source>
        <dbReference type="ARBA" id="ARBA00008635"/>
    </source>
</evidence>
<dbReference type="EMBL" id="BMFG01000003">
    <property type="protein sequence ID" value="GGD20946.1"/>
    <property type="molecule type" value="Genomic_DNA"/>
</dbReference>